<organism evidence="1">
    <name type="scientific">Stutzerimonas stutzeri</name>
    <name type="common">Pseudomonas stutzeri</name>
    <dbReference type="NCBI Taxonomy" id="316"/>
    <lineage>
        <taxon>Bacteria</taxon>
        <taxon>Pseudomonadati</taxon>
        <taxon>Pseudomonadota</taxon>
        <taxon>Gammaproteobacteria</taxon>
        <taxon>Pseudomonadales</taxon>
        <taxon>Pseudomonadaceae</taxon>
        <taxon>Stutzerimonas</taxon>
    </lineage>
</organism>
<reference evidence="1" key="1">
    <citation type="journal article" date="2008" name="J. Bacteriol.">
        <title>A family of insertion sequences that impacts integrons by specific targeting of gene cassette recombination sites, the IS1111-attC Group.</title>
        <authorList>
            <person name="Tetu S.G."/>
            <person name="Holmes A.J."/>
        </authorList>
    </citation>
    <scope>NUCLEOTIDE SEQUENCE</scope>
    <source>
        <strain evidence="1">RNAIII</strain>
    </source>
</reference>
<name>B3SPV1_STUST</name>
<dbReference type="EMBL" id="EF648213">
    <property type="protein sequence ID" value="ABV54355.1"/>
    <property type="molecule type" value="Genomic_DNA"/>
</dbReference>
<accession>B3SPV1</accession>
<protein>
    <submittedName>
        <fullName evidence="1">Uncharacterized protein</fullName>
    </submittedName>
</protein>
<proteinExistence type="predicted"/>
<sequence>MEQIYRLAKEFRAALESTPRVGLHTTLGCSNFPHACCDDASLLLAAHLSDNGFPSSIRVSGVNGGTSEELKSHIWLLWSDLIIDITADQFSNYCIAPVLVSKKSEFHETLEVDDEEPADFRVKFKNDPRWFSNFNHDYKIVLSKLIPN</sequence>
<dbReference type="AlphaFoldDB" id="B3SPV1"/>
<evidence type="ECO:0000313" key="1">
    <source>
        <dbReference type="EMBL" id="ABV54355.1"/>
    </source>
</evidence>